<evidence type="ECO:0000313" key="11">
    <source>
        <dbReference type="Ensembl" id="ENSEBUP00000005484.1"/>
    </source>
</evidence>
<evidence type="ECO:0000256" key="5">
    <source>
        <dbReference type="ARBA" id="ARBA00022980"/>
    </source>
</evidence>
<sequence>MMGEAVRMELELGGSSFRARSLAPAVMALFSRALRTCSKVSVQIASTVDTPVKPLLWALQTRQVPVLWCSRYLCSSNAEAPPEEFDPVGRYREKPWEYLESEEYMSRYGTMPIFTGYRRNHKGLIPPQRPRKTCIRGAKISGNPCPACRDPKIIFHPKNVKLLQQFICLYSGQVYDPSITGLCAKRQKEVLKVIQEAKDYGLLTFTVPFMVFNPSDLPSDHIATRPLPMPPREHPWYSWYDPIEPSADELAKYRRMFRKYLKE</sequence>
<dbReference type="OMA" id="RSAYGVQ"/>
<evidence type="ECO:0000256" key="9">
    <source>
        <dbReference type="ARBA" id="ARBA00035130"/>
    </source>
</evidence>
<dbReference type="InterPro" id="IPR036870">
    <property type="entry name" value="Ribosomal_bS18_sf"/>
</dbReference>
<dbReference type="GeneTree" id="ENSGT00390000010554"/>
<reference evidence="11" key="1">
    <citation type="submission" date="2025-08" db="UniProtKB">
        <authorList>
            <consortium name="Ensembl"/>
        </authorList>
    </citation>
    <scope>IDENTIFICATION</scope>
</reference>
<dbReference type="GO" id="GO:1990904">
    <property type="term" value="C:ribonucleoprotein complex"/>
    <property type="evidence" value="ECO:0007669"/>
    <property type="project" value="UniProtKB-KW"/>
</dbReference>
<evidence type="ECO:0000256" key="6">
    <source>
        <dbReference type="ARBA" id="ARBA00023128"/>
    </source>
</evidence>
<dbReference type="Gene3D" id="4.10.640.10">
    <property type="entry name" value="Ribosomal protein S18"/>
    <property type="match status" value="1"/>
</dbReference>
<keyword evidence="7" id="KW-0687">Ribonucleoprotein</keyword>
<dbReference type="GO" id="GO:0032543">
    <property type="term" value="P:mitochondrial translation"/>
    <property type="evidence" value="ECO:0007669"/>
    <property type="project" value="InterPro"/>
</dbReference>
<dbReference type="PANTHER" id="PTHR13329:SF2">
    <property type="entry name" value="SMALL RIBOSOMAL SUBUNIT PROTEIN MS40"/>
    <property type="match status" value="1"/>
</dbReference>
<reference evidence="11" key="2">
    <citation type="submission" date="2025-09" db="UniProtKB">
        <authorList>
            <consortium name="Ensembl"/>
        </authorList>
    </citation>
    <scope>IDENTIFICATION</scope>
</reference>
<dbReference type="PANTHER" id="PTHR13329">
    <property type="entry name" value="MITOCHONDRIAL RIBOSOMAL PROTEIN S18B"/>
    <property type="match status" value="1"/>
</dbReference>
<dbReference type="GO" id="GO:0005739">
    <property type="term" value="C:mitochondrion"/>
    <property type="evidence" value="ECO:0007669"/>
    <property type="project" value="UniProtKB-SubCell"/>
</dbReference>
<evidence type="ECO:0000256" key="4">
    <source>
        <dbReference type="ARBA" id="ARBA00022946"/>
    </source>
</evidence>
<evidence type="ECO:0000256" key="8">
    <source>
        <dbReference type="ARBA" id="ARBA00032055"/>
    </source>
</evidence>
<dbReference type="Ensembl" id="ENSEBUT00000005922.1">
    <property type="protein sequence ID" value="ENSEBUP00000005484.1"/>
    <property type="gene ID" value="ENSEBUG00000003724.1"/>
</dbReference>
<proteinExistence type="inferred from homology"/>
<dbReference type="Proteomes" id="UP000694388">
    <property type="component" value="Unplaced"/>
</dbReference>
<evidence type="ECO:0000256" key="7">
    <source>
        <dbReference type="ARBA" id="ARBA00023274"/>
    </source>
</evidence>
<evidence type="ECO:0000256" key="10">
    <source>
        <dbReference type="ARBA" id="ARBA00035515"/>
    </source>
</evidence>
<evidence type="ECO:0000313" key="12">
    <source>
        <dbReference type="Proteomes" id="UP000694388"/>
    </source>
</evidence>
<evidence type="ECO:0000256" key="2">
    <source>
        <dbReference type="ARBA" id="ARBA00006136"/>
    </source>
</evidence>
<comment type="subcellular location">
    <subcellularLocation>
        <location evidence="1">Mitochondrion</location>
    </subcellularLocation>
</comment>
<dbReference type="GO" id="GO:0005840">
    <property type="term" value="C:ribosome"/>
    <property type="evidence" value="ECO:0007669"/>
    <property type="project" value="UniProtKB-KW"/>
</dbReference>
<name>A0A8C4NC59_EPTBU</name>
<dbReference type="SUPFAM" id="SSF46911">
    <property type="entry name" value="Ribosomal protein S18"/>
    <property type="match status" value="1"/>
</dbReference>
<keyword evidence="12" id="KW-1185">Reference proteome</keyword>
<evidence type="ECO:0000256" key="1">
    <source>
        <dbReference type="ARBA" id="ARBA00004173"/>
    </source>
</evidence>
<comment type="similarity">
    <text evidence="2">Belongs to the bacterial ribosomal protein bS18 family. Mitochondrion-specific ribosomal protein mS40 subfamily.</text>
</comment>
<dbReference type="Pfam" id="PF01084">
    <property type="entry name" value="Ribosomal_S18"/>
    <property type="match status" value="1"/>
</dbReference>
<dbReference type="InterPro" id="IPR001648">
    <property type="entry name" value="Ribosomal_bS18"/>
</dbReference>
<keyword evidence="5" id="KW-0689">Ribosomal protein</keyword>
<keyword evidence="4" id="KW-0809">Transit peptide</keyword>
<dbReference type="GO" id="GO:0003735">
    <property type="term" value="F:structural constituent of ribosome"/>
    <property type="evidence" value="ECO:0007669"/>
    <property type="project" value="InterPro"/>
</dbReference>
<evidence type="ECO:0000256" key="3">
    <source>
        <dbReference type="ARBA" id="ARBA00022553"/>
    </source>
</evidence>
<keyword evidence="6" id="KW-0496">Mitochondrion</keyword>
<accession>A0A8C4NC59</accession>
<keyword evidence="3" id="KW-0597">Phosphoprotein</keyword>
<protein>
    <recommendedName>
        <fullName evidence="9">Small ribosomal subunit protein mS40</fullName>
    </recommendedName>
    <alternativeName>
        <fullName evidence="8">28S ribosomal protein S18-2, mitochondrial</fullName>
    </alternativeName>
    <alternativeName>
        <fullName evidence="10">28S ribosomal protein S18b, mitochondrial</fullName>
    </alternativeName>
</protein>
<organism evidence="11 12">
    <name type="scientific">Eptatretus burgeri</name>
    <name type="common">Inshore hagfish</name>
    <dbReference type="NCBI Taxonomy" id="7764"/>
    <lineage>
        <taxon>Eukaryota</taxon>
        <taxon>Metazoa</taxon>
        <taxon>Chordata</taxon>
        <taxon>Craniata</taxon>
        <taxon>Vertebrata</taxon>
        <taxon>Cyclostomata</taxon>
        <taxon>Myxini</taxon>
        <taxon>Myxiniformes</taxon>
        <taxon>Myxinidae</taxon>
        <taxon>Eptatretinae</taxon>
        <taxon>Eptatretus</taxon>
    </lineage>
</organism>
<dbReference type="InterPro" id="IPR040054">
    <property type="entry name" value="MRPS18B"/>
</dbReference>
<dbReference type="AlphaFoldDB" id="A0A8C4NC59"/>